<organism evidence="2 3">
    <name type="scientific">Roseofilum halophilum BLCC-M91</name>
    <dbReference type="NCBI Taxonomy" id="3022259"/>
    <lineage>
        <taxon>Bacteria</taxon>
        <taxon>Bacillati</taxon>
        <taxon>Cyanobacteriota</taxon>
        <taxon>Cyanophyceae</taxon>
        <taxon>Desertifilales</taxon>
        <taxon>Desertifilaceae</taxon>
        <taxon>Roseofilum</taxon>
        <taxon>Roseofilum halophilum</taxon>
    </lineage>
</organism>
<sequence length="1005" mass="113240">MNHLLEWEASGVDRQLTQLNVIPLEGQTPYNYLLYADDLPRRKDGRLRANIMQRYQHLKQGGWWCSGINPLTGEDEDWGCFKPSQPRYADGKPIKYEHPPKTPTRLFALRVTQSIWQTIANRGNVPLTPEQIQPEHSDLGFWQWVKDNPSVPLCITEGAKKAGALLTAGYGAIALPGIHSGYRIPKNDQGRRIGHPHLIPELQPFIAPNRPITIVFDQDSKPQTLRSMQSAIRRMGYLLQQAGCQVNIVTWNPEWGKGVDDLIASQGAASFHQAYNQAIPFERWKATITQQLTHPRTLTLHERYFPATLDLPETAQLVAIKSAKGTGKTQLLETIVKQAKRTGQPVLVISHRVQLVKSLAARFGLPALTDEASPEPGVVLCIDSLHPNSRAQLNPQDWQNALVVIDEVEQVLWHGLNSSTCRRHRVAILNTLKTLIQNVLGGSGQVWIADADLSDIALDYLIALSGIDPEVAVVENTWKPSQEEAWRVYSYEDKTPERLVQDLADHIAAGGRPMVCLSAQKRGSKWGTITLESYLQQRFPERRFLRIDSETLSDPTHPAYECMGKNFDRLLSQYDGVLASPAIETGVSIDLMGHFTSVWAIAQGIQGENSVRQALSRLRESVPRYVWVAPYGFNRVGNGSTSLASLLSCEHRLTQVNIRLLQQSDFTQLDGLDLGFQAESLMTWAKLAVRFNGGMVRYREAAIAGLMAEGHVCQSAVEQTQAVEEESEPSLKTTIDRVLEQNYQAECEAIAHSAIQPTAVIYPQEPYHRCSQTPDQRRRSRHQELWQKYGIPVTPEVVSLDDRGWYEQLQYHYFLTVGRPYLADRDTAMARELLSRRSGGLFLPDFNGTQLGSKIGAMELLGIPGLIADPERVFMNTDVDLEQLKKISLSNREEVRSLFGIGLAKNASGIMILRRFINLLGYSLEHQRTTSLKGSGKRLRIYGLVCPDDPREQVFQQWLQRDRTDEKTYPRIPLTLPNITKIQESDGDRVSETEFYRYQQLSLFG</sequence>
<proteinExistence type="predicted"/>
<dbReference type="Gene3D" id="3.40.50.300">
    <property type="entry name" value="P-loop containing nucleotide triphosphate hydrolases"/>
    <property type="match status" value="1"/>
</dbReference>
<dbReference type="NCBIfam" id="NF042913">
    <property type="entry name" value="CyRepA1"/>
    <property type="match status" value="1"/>
</dbReference>
<gene>
    <name evidence="2" type="ORF">PJF56_00560</name>
</gene>
<dbReference type="PANTHER" id="PTHR34985">
    <property type="entry name" value="SLR0554 PROTEIN"/>
    <property type="match status" value="1"/>
</dbReference>
<dbReference type="RefSeq" id="WP_283760674.1">
    <property type="nucleotide sequence ID" value="NZ_JAQPOK010000003.1"/>
</dbReference>
<dbReference type="Pfam" id="PF12965">
    <property type="entry name" value="DUF3854"/>
    <property type="match status" value="1"/>
</dbReference>
<dbReference type="InterPro" id="IPR024385">
    <property type="entry name" value="DUF3854"/>
</dbReference>
<accession>A0ABT7BDS3</accession>
<dbReference type="Proteomes" id="UP001231370">
    <property type="component" value="Unassembled WGS sequence"/>
</dbReference>
<protein>
    <submittedName>
        <fullName evidence="2">DUF3854 domain-containing protein</fullName>
    </submittedName>
</protein>
<dbReference type="SUPFAM" id="SSF52540">
    <property type="entry name" value="P-loop containing nucleoside triphosphate hydrolases"/>
    <property type="match status" value="1"/>
</dbReference>
<dbReference type="PANTHER" id="PTHR34985:SF1">
    <property type="entry name" value="SLR0554 PROTEIN"/>
    <property type="match status" value="1"/>
</dbReference>
<evidence type="ECO:0000259" key="1">
    <source>
        <dbReference type="Pfam" id="PF12965"/>
    </source>
</evidence>
<evidence type="ECO:0000313" key="3">
    <source>
        <dbReference type="Proteomes" id="UP001231370"/>
    </source>
</evidence>
<keyword evidence="3" id="KW-1185">Reference proteome</keyword>
<feature type="domain" description="DUF3854" evidence="1">
    <location>
        <begin position="141"/>
        <end position="268"/>
    </location>
</feature>
<dbReference type="InterPro" id="IPR027417">
    <property type="entry name" value="P-loop_NTPase"/>
</dbReference>
<reference evidence="2 3" key="1">
    <citation type="submission" date="2023-01" db="EMBL/GenBank/DDBJ databases">
        <title>Novel diversity within Roseofilum (Cyanobacteria; Desertifilaceae) from marine benthic mats with descriptions of four novel species.</title>
        <authorList>
            <person name="Wang Y."/>
            <person name="Berthold D.E."/>
            <person name="Hu J."/>
            <person name="Lefler F.W."/>
            <person name="Laughinghouse H.D. IV."/>
        </authorList>
    </citation>
    <scope>NUCLEOTIDE SEQUENCE [LARGE SCALE GENOMIC DNA]</scope>
    <source>
        <strain evidence="2 3">BLCC-M91</strain>
    </source>
</reference>
<dbReference type="InterPro" id="IPR049996">
    <property type="entry name" value="Slr7037-like"/>
</dbReference>
<dbReference type="EMBL" id="JAQPOK010000003">
    <property type="protein sequence ID" value="MDJ1177344.1"/>
    <property type="molecule type" value="Genomic_DNA"/>
</dbReference>
<evidence type="ECO:0000313" key="2">
    <source>
        <dbReference type="EMBL" id="MDJ1177344.1"/>
    </source>
</evidence>
<name>A0ABT7BDS3_9CYAN</name>
<comment type="caution">
    <text evidence="2">The sequence shown here is derived from an EMBL/GenBank/DDBJ whole genome shotgun (WGS) entry which is preliminary data.</text>
</comment>